<dbReference type="Pfam" id="PF00669">
    <property type="entry name" value="Flagellin_N"/>
    <property type="match status" value="1"/>
</dbReference>
<dbReference type="Pfam" id="PF00700">
    <property type="entry name" value="Flagellin_C"/>
    <property type="match status" value="1"/>
</dbReference>
<comment type="subcellular location">
    <subcellularLocation>
        <location evidence="3">Secreted</location>
    </subcellularLocation>
    <subcellularLocation>
        <location evidence="3">Bacterial flagellum</location>
    </subcellularLocation>
</comment>
<dbReference type="EMBL" id="WOTH01000014">
    <property type="protein sequence ID" value="NHO53985.1"/>
    <property type="molecule type" value="Genomic_DNA"/>
</dbReference>
<dbReference type="Gene3D" id="1.20.1330.10">
    <property type="entry name" value="f41 fragment of flagellin, N-terminal domain"/>
    <property type="match status" value="2"/>
</dbReference>
<dbReference type="InterPro" id="IPR046358">
    <property type="entry name" value="Flagellin_C"/>
</dbReference>
<evidence type="ECO:0000259" key="5">
    <source>
        <dbReference type="Pfam" id="PF00700"/>
    </source>
</evidence>
<dbReference type="GO" id="GO:0005198">
    <property type="term" value="F:structural molecule activity"/>
    <property type="evidence" value="ECO:0007669"/>
    <property type="project" value="UniProtKB-UniRule"/>
</dbReference>
<evidence type="ECO:0000256" key="3">
    <source>
        <dbReference type="RuleBase" id="RU362073"/>
    </source>
</evidence>
<feature type="domain" description="Flagellin N-terminal" evidence="4">
    <location>
        <begin position="5"/>
        <end position="136"/>
    </location>
</feature>
<dbReference type="SUPFAM" id="SSF64518">
    <property type="entry name" value="Phase 1 flagellin"/>
    <property type="match status" value="2"/>
</dbReference>
<organism evidence="6 7">
    <name type="scientific">Acetobacter estunensis</name>
    <dbReference type="NCBI Taxonomy" id="104097"/>
    <lineage>
        <taxon>Bacteria</taxon>
        <taxon>Pseudomonadati</taxon>
        <taxon>Pseudomonadota</taxon>
        <taxon>Alphaproteobacteria</taxon>
        <taxon>Acetobacterales</taxon>
        <taxon>Acetobacteraceae</taxon>
        <taxon>Acetobacter</taxon>
    </lineage>
</organism>
<evidence type="ECO:0000259" key="4">
    <source>
        <dbReference type="Pfam" id="PF00669"/>
    </source>
</evidence>
<dbReference type="GO" id="GO:0009288">
    <property type="term" value="C:bacterial-type flagellum"/>
    <property type="evidence" value="ECO:0007669"/>
    <property type="project" value="UniProtKB-SubCell"/>
</dbReference>
<evidence type="ECO:0000256" key="1">
    <source>
        <dbReference type="ARBA" id="ARBA00005709"/>
    </source>
</evidence>
<dbReference type="RefSeq" id="WP_166315189.1">
    <property type="nucleotide sequence ID" value="NZ_WOTH01000014.1"/>
</dbReference>
<dbReference type="PANTHER" id="PTHR42792">
    <property type="entry name" value="FLAGELLIN"/>
    <property type="match status" value="1"/>
</dbReference>
<keyword evidence="2 3" id="KW-0975">Bacterial flagellum</keyword>
<name>A0A967B745_9PROT</name>
<evidence type="ECO:0000313" key="7">
    <source>
        <dbReference type="Proteomes" id="UP000597459"/>
    </source>
</evidence>
<dbReference type="InterPro" id="IPR001029">
    <property type="entry name" value="Flagellin_N"/>
</dbReference>
<dbReference type="AlphaFoldDB" id="A0A967B745"/>
<dbReference type="GO" id="GO:0005576">
    <property type="term" value="C:extracellular region"/>
    <property type="evidence" value="ECO:0007669"/>
    <property type="project" value="UniProtKB-SubCell"/>
</dbReference>
<evidence type="ECO:0000313" key="6">
    <source>
        <dbReference type="EMBL" id="NHO53985.1"/>
    </source>
</evidence>
<protein>
    <recommendedName>
        <fullName evidence="3">Flagellin</fullName>
    </recommendedName>
</protein>
<dbReference type="PANTHER" id="PTHR42792:SF2">
    <property type="entry name" value="FLAGELLIN"/>
    <property type="match status" value="1"/>
</dbReference>
<evidence type="ECO:0000256" key="2">
    <source>
        <dbReference type="ARBA" id="ARBA00023143"/>
    </source>
</evidence>
<comment type="similarity">
    <text evidence="1 3">Belongs to the bacterial flagellin family.</text>
</comment>
<comment type="caution">
    <text evidence="6">The sequence shown here is derived from an EMBL/GenBank/DDBJ whole genome shotgun (WGS) entry which is preliminary data.</text>
</comment>
<reference evidence="6" key="1">
    <citation type="submission" date="2019-11" db="EMBL/GenBank/DDBJ databases">
        <title>Description of new Acetobacter species.</title>
        <authorList>
            <person name="Cleenwerck I."/>
            <person name="Sombolestani A.S."/>
        </authorList>
    </citation>
    <scope>NUCLEOTIDE SEQUENCE</scope>
    <source>
        <strain evidence="6">LMG 1626</strain>
    </source>
</reference>
<keyword evidence="3" id="KW-0964">Secreted</keyword>
<proteinExistence type="inferred from homology"/>
<dbReference type="InterPro" id="IPR001492">
    <property type="entry name" value="Flagellin"/>
</dbReference>
<feature type="domain" description="Flagellin C-terminal" evidence="5">
    <location>
        <begin position="458"/>
        <end position="542"/>
    </location>
</feature>
<dbReference type="Proteomes" id="UP000597459">
    <property type="component" value="Unassembled WGS sequence"/>
</dbReference>
<accession>A0A967B745</accession>
<comment type="function">
    <text evidence="3">Flagellin is the subunit protein which polymerizes to form the filaments of bacterial flagella.</text>
</comment>
<sequence>MSLSINTNAAAAVALENLNATTNDLTNTENTISTGQKVSNAADNPAVYAIGASMTGNINGLSAVSDSLSLGASTVATATSAVDRITSTLQTLQATVTQSGQTGIDANAMASQIMSALDSVNTYARNATFNGVNLLTSGSDATNAYNGTTLNTLTNLQGATQTFSTMSGSSTTLVDALGLTSDSSAGSTVEKSTQSIYANMTSANTAHIDTSALTSSDITFGTTTTDSSGTTTGSAGTLVTVGSKTFEFVTTGDNVSTDGNIAVSVDAGSSVKSAMSALVSAMNGAGVSATLNSDGSLSVGAGSGEISMTSGAAVNSATITRGSTGDESAVTLGDGSGTSAGDKVTVGGTTYEFVSSTATLTNGVTGTGNVGIKLATGATVKDALSALSTATNGAVSYNTSTGKLTSTSAITAGSIGGQSVKTTATDAGTTVSDFSTSAGSAIDQLAIGLKSGVSTAVTALQSAITTISSKAQTLGNYSNQITGLQTYTSNLSDALTNGVGALTDADMAAESAKLTSLQTKQQLAISTLSIAKSSSQNILSLFR</sequence>
<gene>
    <name evidence="6" type="ORF">GOB87_08450</name>
</gene>
<keyword evidence="7" id="KW-1185">Reference proteome</keyword>